<evidence type="ECO:0000313" key="4">
    <source>
        <dbReference type="EMBL" id="ACH39891.1"/>
    </source>
</evidence>
<gene>
    <name evidence="4" type="ordered locus">Gbem_2888</name>
</gene>
<reference evidence="4 5" key="1">
    <citation type="submission" date="2008-07" db="EMBL/GenBank/DDBJ databases">
        <title>Complete sequence of Geobacter bemidjiensis BEM.</title>
        <authorList>
            <consortium name="US DOE Joint Genome Institute"/>
            <person name="Lucas S."/>
            <person name="Copeland A."/>
            <person name="Lapidus A."/>
            <person name="Glavina del Rio T."/>
            <person name="Dalin E."/>
            <person name="Tice H."/>
            <person name="Bruce D."/>
            <person name="Goodwin L."/>
            <person name="Pitluck S."/>
            <person name="Kiss H."/>
            <person name="Brettin T."/>
            <person name="Detter J.C."/>
            <person name="Han C."/>
            <person name="Kuske C.R."/>
            <person name="Schmutz J."/>
            <person name="Larimer F."/>
            <person name="Land M."/>
            <person name="Hauser L."/>
            <person name="Kyrpides N."/>
            <person name="Lykidis A."/>
            <person name="Lovley D."/>
            <person name="Richardson P."/>
        </authorList>
    </citation>
    <scope>NUCLEOTIDE SEQUENCE [LARGE SCALE GENOMIC DNA]</scope>
    <source>
        <strain evidence="5">ATCC BAA-1014 / DSM 16622 / JCM 12645 / Bem</strain>
    </source>
</reference>
<dbReference type="Proteomes" id="UP000008825">
    <property type="component" value="Chromosome"/>
</dbReference>
<dbReference type="EMBL" id="CP001124">
    <property type="protein sequence ID" value="ACH39891.1"/>
    <property type="molecule type" value="Genomic_DNA"/>
</dbReference>
<feature type="domain" description="Outer membrane cytochrome MtrC/MtrF-like" evidence="3">
    <location>
        <begin position="398"/>
        <end position="547"/>
    </location>
</feature>
<organism evidence="4 5">
    <name type="scientific">Citrifermentans bemidjiense (strain ATCC BAA-1014 / DSM 16622 / JCM 12645 / Bem)</name>
    <name type="common">Geobacter bemidjiensis</name>
    <dbReference type="NCBI Taxonomy" id="404380"/>
    <lineage>
        <taxon>Bacteria</taxon>
        <taxon>Pseudomonadati</taxon>
        <taxon>Thermodesulfobacteriota</taxon>
        <taxon>Desulfuromonadia</taxon>
        <taxon>Geobacterales</taxon>
        <taxon>Geobacteraceae</taxon>
        <taxon>Citrifermentans</taxon>
    </lineage>
</organism>
<dbReference type="PANTHER" id="PTHR35038">
    <property type="entry name" value="DISSIMILATORY SULFITE REDUCTASE SIRA"/>
    <property type="match status" value="1"/>
</dbReference>
<protein>
    <submittedName>
        <fullName evidence="4">Cytochrome c</fullName>
    </submittedName>
</protein>
<dbReference type="PANTHER" id="PTHR35038:SF6">
    <property type="entry name" value="SURFACE LOCALIZED DECAHEME CYTOCHROME C LIPOPROTEIN"/>
    <property type="match status" value="1"/>
</dbReference>
<accession>B5EIT6</accession>
<keyword evidence="5" id="KW-1185">Reference proteome</keyword>
<name>B5EIT6_CITBB</name>
<dbReference type="InterPro" id="IPR010176">
    <property type="entry name" value="C4xCH_C2xCH_motif_GEOSU"/>
</dbReference>
<dbReference type="SUPFAM" id="SSF48695">
    <property type="entry name" value="Multiheme cytochromes"/>
    <property type="match status" value="4"/>
</dbReference>
<dbReference type="InterPro" id="IPR051829">
    <property type="entry name" value="Multiheme_Cytochr_ET"/>
</dbReference>
<dbReference type="HOGENOM" id="CLU_007597_0_0_7"/>
<dbReference type="eggNOG" id="COG3005">
    <property type="taxonomic scope" value="Bacteria"/>
</dbReference>
<feature type="signal peptide" evidence="2">
    <location>
        <begin position="1"/>
        <end position="22"/>
    </location>
</feature>
<feature type="chain" id="PRO_5002829921" evidence="2">
    <location>
        <begin position="23"/>
        <end position="1294"/>
    </location>
</feature>
<dbReference type="NCBIfam" id="TIGR01904">
    <property type="entry name" value="GSu_C4xC__C2xCH"/>
    <property type="match status" value="1"/>
</dbReference>
<reference evidence="4 5" key="2">
    <citation type="journal article" date="2010" name="BMC Genomics">
        <title>The genome of Geobacter bemidjiensis, exemplar for the subsurface clade of Geobacter species that predominate in Fe(III)-reducing subsurface environments.</title>
        <authorList>
            <person name="Aklujkar M."/>
            <person name="Young N.D."/>
            <person name="Holmes D."/>
            <person name="Chavan M."/>
            <person name="Risso C."/>
            <person name="Kiss H.E."/>
            <person name="Han C.S."/>
            <person name="Land M.L."/>
            <person name="Lovley D.R."/>
        </authorList>
    </citation>
    <scope>NUCLEOTIDE SEQUENCE [LARGE SCALE GENOMIC DNA]</scope>
    <source>
        <strain evidence="5">ATCC BAA-1014 / DSM 16622 / JCM 12645 / Bem</strain>
    </source>
</reference>
<dbReference type="InterPro" id="IPR013783">
    <property type="entry name" value="Ig-like_fold"/>
</dbReference>
<dbReference type="InterPro" id="IPR036280">
    <property type="entry name" value="Multihaem_cyt_sf"/>
</dbReference>
<evidence type="ECO:0000256" key="1">
    <source>
        <dbReference type="ARBA" id="ARBA00022729"/>
    </source>
</evidence>
<dbReference type="Gene3D" id="2.60.40.10">
    <property type="entry name" value="Immunoglobulins"/>
    <property type="match status" value="1"/>
</dbReference>
<dbReference type="OrthoDB" id="5388989at2"/>
<dbReference type="Pfam" id="PF22113">
    <property type="entry name" value="Mtrc-MtrF_II-IV_dom"/>
    <property type="match status" value="1"/>
</dbReference>
<dbReference type="RefSeq" id="WP_012531316.1">
    <property type="nucleotide sequence ID" value="NC_011146.1"/>
</dbReference>
<sequence length="1294" mass="133242">MLKRVLSVLVCLLTAGALYAWAATTWQLQTKLSTTGGTLKVRNNATQTTAGSVVYNNFTTSANVPVTVSANVGYKISALTKSGTAVPLGNYTTQYATTFNKANGTTQSLVAGFIARQYQVTASAIGPGSISATSVLVSYNNSAVLTATPTYTNCYLMEVTGGTVADTYGSPVSYPYGGPVKITVANVTAPRTVTATFMQAAVNAGVDQVAQTNQVVNLTGTLTGSGTLAWSFVSGPATVDTSAWNTLTPSFITVVPGTYVLQLAEMAGAKTLASDTVQITVTNSATAYMRTNCNGCHGSQGVYPSTAFSLWSTGSHKTAGIHCITCHTNSAMPTPVNTNTVNNSTFTIAYASAGTVGSNFCATCHPTSIVTAFSGSPHNANGLTCSTCHTGGGHRPDVADSVCNGCHRDSTGNVANHPFAIGANPCIACHNPHSTAGSAAGATPVHFNTMTAAGYPASYVTSRSNCSNCHADSSSNLAVRQQWARSAHAAVADAPWKGEDFKTKAGCVQCHTTTGFVAWSSAKITAAWGSAADKTKEVLSCVGCHSDISNGILRSVTPVRPYAEDPGYQNPNLGKSNICLGCHSGTNNGQSIAVRRDNFADFGNLNFIDPHFMAVGGTSYAKGGYHFPGRSYSGESTHTRLGLSDASGPCVACHKNASNGHTFVTGALPVCAGCHGSSLSEAGLAAERAALLNGLEILKAQLAAKGFGTTSPTAGFSTTNWGSGENGANTMGAAFNYVLLASEPGAYAHNPRYAQQLLLDSLDYLDNAQLDNSVATLAIPNLVASGAISQAMADSFASYQVKDSCTTCHGGSADSAKPMATGGHSAHVTLAYGPGNYFGNGVTVCQNCHSFDPATHLNGSVDLINGAGSACVGCHPGGLPSWSGSRLPCTSCHAAQPSVLPNGVAAPYQANFDSTGHGRYAASSRCTDCHDQNSRHISGSLGSYTRLSISGNALCASCHNDAALVRPAFLNMSSHFTAKGSGQTMGCVACHDTHGSANRSMIRSMINGVAITFTNSTTGLVDLGTNLGLCQVCHTVTAHFRNGVPETGHPTTGCLNCHRHNAAGGAFKPFGTCDACHGYPPLPKRAGLSFGTMNNWSGARFESYSGGGGAHLTHVAKTAKASEGWNNCTPCHSGGAASHLMVLPIKDHQSNVTVAVDTQYSFTAGSVPLYDSGKSCSNVSCHAVKAGSFSYYSGSDDYGLTTVNYGGAQRTPAWNATGQQCAACHGNPPADGRVWHGGTHGNQGPTSSLNQCQLCHPDVSSVNGHGTTITNPTQHRNGTLNVQGAFKSTCFGCH</sequence>
<evidence type="ECO:0000259" key="3">
    <source>
        <dbReference type="Pfam" id="PF22113"/>
    </source>
</evidence>
<evidence type="ECO:0000313" key="5">
    <source>
        <dbReference type="Proteomes" id="UP000008825"/>
    </source>
</evidence>
<proteinExistence type="predicted"/>
<dbReference type="GO" id="GO:0016491">
    <property type="term" value="F:oxidoreductase activity"/>
    <property type="evidence" value="ECO:0007669"/>
    <property type="project" value="TreeGrafter"/>
</dbReference>
<dbReference type="KEGG" id="gbm:Gbem_2888"/>
<evidence type="ECO:0000256" key="2">
    <source>
        <dbReference type="SAM" id="SignalP"/>
    </source>
</evidence>
<dbReference type="STRING" id="404380.Gbem_2888"/>
<dbReference type="Gene3D" id="1.10.1130.10">
    <property type="entry name" value="Flavocytochrome C3, Chain A"/>
    <property type="match status" value="2"/>
</dbReference>
<dbReference type="Gene3D" id="3.90.10.10">
    <property type="entry name" value="Cytochrome C3"/>
    <property type="match status" value="1"/>
</dbReference>
<dbReference type="InterPro" id="IPR054337">
    <property type="entry name" value="Mtrc-MtrF-like_dom_II/IV"/>
</dbReference>
<keyword evidence="1 2" id="KW-0732">Signal</keyword>